<dbReference type="AlphaFoldDB" id="A0A8H5BTI7"/>
<dbReference type="OrthoDB" id="2974720at2759"/>
<evidence type="ECO:0008006" key="4">
    <source>
        <dbReference type="Google" id="ProtNLM"/>
    </source>
</evidence>
<comment type="caution">
    <text evidence="2">The sequence shown here is derived from an EMBL/GenBank/DDBJ whole genome shotgun (WGS) entry which is preliminary data.</text>
</comment>
<dbReference type="Proteomes" id="UP000567179">
    <property type="component" value="Unassembled WGS sequence"/>
</dbReference>
<sequence>MIPPLPTELWARIASFSDRDSLGALSLVSHVLLDVSRREYDKELVLEHYEGLSRKHTPSQVIDFLAQNNRAHHIRKLCLNLVYEDKKISEQVMSKALSSFPNIQSLSMRPSCLNSDAQKCLDSLLQASCRHLEEISFLCWPVLKHGDFSIQNIKKVHWNDFGKISSSFTSFCKASLMTLQEIEFTTYASTTHIFSYLEFFQLRFPSLFALKIGPGPRNISGTLQEPDRDILAGAFTTFLLAHSGIKRLRLLHSTNNDTSADVYLPLAVEKALPEILPNLVTLRAHPSQIEVFAKAGAQFFGTLRSLHIISMNDVQNLELEIGRMFSELIKFVELYGPCYALRDLIFTDMPESWSTTLAAEKREFQLLIAKIAEVFPELELWKGRIPHYSNPDQLGDIFSQLPHLRILAVDNDTILTASHAMIIAEECLSLEKLVWSWDETVFVTDHDHCDEVLVRERVQHCDESKYHSDDDGIDSGLNEETTDEEDDESDDEDDESDNDDATESDDGSDSQEVDESSGDEAGARAEDS</sequence>
<proteinExistence type="predicted"/>
<feature type="compositionally biased region" description="Acidic residues" evidence="1">
    <location>
        <begin position="480"/>
        <end position="518"/>
    </location>
</feature>
<dbReference type="Gene3D" id="3.80.10.10">
    <property type="entry name" value="Ribonuclease Inhibitor"/>
    <property type="match status" value="1"/>
</dbReference>
<evidence type="ECO:0000313" key="3">
    <source>
        <dbReference type="Proteomes" id="UP000567179"/>
    </source>
</evidence>
<dbReference type="EMBL" id="JAACJJ010000002">
    <property type="protein sequence ID" value="KAF5329282.1"/>
    <property type="molecule type" value="Genomic_DNA"/>
</dbReference>
<feature type="region of interest" description="Disordered" evidence="1">
    <location>
        <begin position="463"/>
        <end position="528"/>
    </location>
</feature>
<protein>
    <recommendedName>
        <fullName evidence="4">F-box domain-containing protein</fullName>
    </recommendedName>
</protein>
<evidence type="ECO:0000313" key="2">
    <source>
        <dbReference type="EMBL" id="KAF5329282.1"/>
    </source>
</evidence>
<keyword evidence="3" id="KW-1185">Reference proteome</keyword>
<organism evidence="2 3">
    <name type="scientific">Psilocybe cf. subviscida</name>
    <dbReference type="NCBI Taxonomy" id="2480587"/>
    <lineage>
        <taxon>Eukaryota</taxon>
        <taxon>Fungi</taxon>
        <taxon>Dikarya</taxon>
        <taxon>Basidiomycota</taxon>
        <taxon>Agaricomycotina</taxon>
        <taxon>Agaricomycetes</taxon>
        <taxon>Agaricomycetidae</taxon>
        <taxon>Agaricales</taxon>
        <taxon>Agaricineae</taxon>
        <taxon>Strophariaceae</taxon>
        <taxon>Psilocybe</taxon>
    </lineage>
</organism>
<name>A0A8H5BTI7_9AGAR</name>
<accession>A0A8H5BTI7</accession>
<evidence type="ECO:0000256" key="1">
    <source>
        <dbReference type="SAM" id="MobiDB-lite"/>
    </source>
</evidence>
<dbReference type="SUPFAM" id="SSF52047">
    <property type="entry name" value="RNI-like"/>
    <property type="match status" value="1"/>
</dbReference>
<reference evidence="2 3" key="1">
    <citation type="journal article" date="2020" name="ISME J.">
        <title>Uncovering the hidden diversity of litter-decomposition mechanisms in mushroom-forming fungi.</title>
        <authorList>
            <person name="Floudas D."/>
            <person name="Bentzer J."/>
            <person name="Ahren D."/>
            <person name="Johansson T."/>
            <person name="Persson P."/>
            <person name="Tunlid A."/>
        </authorList>
    </citation>
    <scope>NUCLEOTIDE SEQUENCE [LARGE SCALE GENOMIC DNA]</scope>
    <source>
        <strain evidence="2 3">CBS 101986</strain>
    </source>
</reference>
<gene>
    <name evidence="2" type="ORF">D9619_009434</name>
</gene>
<dbReference type="InterPro" id="IPR032675">
    <property type="entry name" value="LRR_dom_sf"/>
</dbReference>